<gene>
    <name evidence="1" type="ORF">Scep_007835</name>
</gene>
<protein>
    <submittedName>
        <fullName evidence="1">Uncharacterized protein</fullName>
    </submittedName>
</protein>
<proteinExistence type="predicted"/>
<dbReference type="Proteomes" id="UP001419268">
    <property type="component" value="Unassembled WGS sequence"/>
</dbReference>
<dbReference type="AlphaFoldDB" id="A0AAP0PLH6"/>
<comment type="caution">
    <text evidence="1">The sequence shown here is derived from an EMBL/GenBank/DDBJ whole genome shotgun (WGS) entry which is preliminary data.</text>
</comment>
<evidence type="ECO:0000313" key="1">
    <source>
        <dbReference type="EMBL" id="KAK9149078.1"/>
    </source>
</evidence>
<organism evidence="1 2">
    <name type="scientific">Stephania cephalantha</name>
    <dbReference type="NCBI Taxonomy" id="152367"/>
    <lineage>
        <taxon>Eukaryota</taxon>
        <taxon>Viridiplantae</taxon>
        <taxon>Streptophyta</taxon>
        <taxon>Embryophyta</taxon>
        <taxon>Tracheophyta</taxon>
        <taxon>Spermatophyta</taxon>
        <taxon>Magnoliopsida</taxon>
        <taxon>Ranunculales</taxon>
        <taxon>Menispermaceae</taxon>
        <taxon>Menispermoideae</taxon>
        <taxon>Cissampelideae</taxon>
        <taxon>Stephania</taxon>
    </lineage>
</organism>
<name>A0AAP0PLH6_9MAGN</name>
<evidence type="ECO:0000313" key="2">
    <source>
        <dbReference type="Proteomes" id="UP001419268"/>
    </source>
</evidence>
<sequence>MDDLEIVRATFIRDIFGLSDNEGSSHEILGYEYNSVPLVDEVLISNVIHEQDFNTGSHPISAIGMSFGNVDESLETYKDHAEEKGFAVARRSSTKDEDGQLKYV</sequence>
<keyword evidence="2" id="KW-1185">Reference proteome</keyword>
<dbReference type="EMBL" id="JBBNAG010000003">
    <property type="protein sequence ID" value="KAK9149078.1"/>
    <property type="molecule type" value="Genomic_DNA"/>
</dbReference>
<accession>A0AAP0PLH6</accession>
<reference evidence="1 2" key="1">
    <citation type="submission" date="2024-01" db="EMBL/GenBank/DDBJ databases">
        <title>Genome assemblies of Stephania.</title>
        <authorList>
            <person name="Yang L."/>
        </authorList>
    </citation>
    <scope>NUCLEOTIDE SEQUENCE [LARGE SCALE GENOMIC DNA]</scope>
    <source>
        <strain evidence="1">JXDWG</strain>
        <tissue evidence="1">Leaf</tissue>
    </source>
</reference>